<feature type="coiled-coil region" evidence="1">
    <location>
        <begin position="371"/>
        <end position="452"/>
    </location>
</feature>
<evidence type="ECO:0000313" key="3">
    <source>
        <dbReference type="EMBL" id="KAF6280130.1"/>
    </source>
</evidence>
<evidence type="ECO:0000256" key="2">
    <source>
        <dbReference type="SAM" id="MobiDB-lite"/>
    </source>
</evidence>
<feature type="region of interest" description="Disordered" evidence="2">
    <location>
        <begin position="191"/>
        <end position="216"/>
    </location>
</feature>
<keyword evidence="3" id="KW-0282">Flagellum</keyword>
<dbReference type="PANTHER" id="PTHR34649">
    <property type="entry name" value="CILIA- AND FLAGELLA-ASSOCIATED PROTEIN 99"/>
    <property type="match status" value="1"/>
</dbReference>
<reference evidence="3 4" key="1">
    <citation type="journal article" date="2020" name="Nature">
        <title>Six reference-quality genomes reveal evolution of bat adaptations.</title>
        <authorList>
            <person name="Jebb D."/>
            <person name="Huang Z."/>
            <person name="Pippel M."/>
            <person name="Hughes G.M."/>
            <person name="Lavrichenko K."/>
            <person name="Devanna P."/>
            <person name="Winkler S."/>
            <person name="Jermiin L.S."/>
            <person name="Skirmuntt E.C."/>
            <person name="Katzourakis A."/>
            <person name="Burkitt-Gray L."/>
            <person name="Ray D.A."/>
            <person name="Sullivan K.A.M."/>
            <person name="Roscito J.G."/>
            <person name="Kirilenko B.M."/>
            <person name="Davalos L.M."/>
            <person name="Corthals A.P."/>
            <person name="Power M.L."/>
            <person name="Jones G."/>
            <person name="Ransome R.D."/>
            <person name="Dechmann D.K.N."/>
            <person name="Locatelli A.G."/>
            <person name="Puechmaille S.J."/>
            <person name="Fedrigo O."/>
            <person name="Jarvis E.D."/>
            <person name="Hiller M."/>
            <person name="Vernes S.C."/>
            <person name="Myers E.W."/>
            <person name="Teeling E.C."/>
        </authorList>
    </citation>
    <scope>NUCLEOTIDE SEQUENCE [LARGE SCALE GENOMIC DNA]</scope>
    <source>
        <strain evidence="3">MPipKuh1</strain>
        <tissue evidence="3">Flight muscle</tissue>
    </source>
</reference>
<dbReference type="EMBL" id="JACAGB010000058">
    <property type="protein sequence ID" value="KAF6280130.1"/>
    <property type="molecule type" value="Genomic_DNA"/>
</dbReference>
<comment type="caution">
    <text evidence="3">The sequence shown here is derived from an EMBL/GenBank/DDBJ whole genome shotgun (WGS) entry which is preliminary data.</text>
</comment>
<dbReference type="InterPro" id="IPR039341">
    <property type="entry name" value="CFAP99"/>
</dbReference>
<keyword evidence="4" id="KW-1185">Reference proteome</keyword>
<evidence type="ECO:0000256" key="1">
    <source>
        <dbReference type="SAM" id="Coils"/>
    </source>
</evidence>
<proteinExistence type="predicted"/>
<accession>A0A7J7RVG7</accession>
<evidence type="ECO:0000313" key="4">
    <source>
        <dbReference type="Proteomes" id="UP000558488"/>
    </source>
</evidence>
<keyword evidence="1" id="KW-0175">Coiled coil</keyword>
<protein>
    <submittedName>
        <fullName evidence="3">Cilia and flagella associated protein 99</fullName>
    </submittedName>
</protein>
<organism evidence="3 4">
    <name type="scientific">Pipistrellus kuhlii</name>
    <name type="common">Kuhl's pipistrelle</name>
    <dbReference type="NCBI Taxonomy" id="59472"/>
    <lineage>
        <taxon>Eukaryota</taxon>
        <taxon>Metazoa</taxon>
        <taxon>Chordata</taxon>
        <taxon>Craniata</taxon>
        <taxon>Vertebrata</taxon>
        <taxon>Euteleostomi</taxon>
        <taxon>Mammalia</taxon>
        <taxon>Eutheria</taxon>
        <taxon>Laurasiatheria</taxon>
        <taxon>Chiroptera</taxon>
        <taxon>Yangochiroptera</taxon>
        <taxon>Vespertilionidae</taxon>
        <taxon>Pipistrellus</taxon>
    </lineage>
</organism>
<keyword evidence="3" id="KW-0966">Cell projection</keyword>
<dbReference type="Proteomes" id="UP000558488">
    <property type="component" value="Unassembled WGS sequence"/>
</dbReference>
<name>A0A7J7RVG7_PIPKU</name>
<gene>
    <name evidence="3" type="ORF">mPipKuh1_002714</name>
</gene>
<dbReference type="AlphaFoldDB" id="A0A7J7RVG7"/>
<sequence>MGYHGKCIETVIRQLDRFKPEKDSAEQLLEDTAASLQALSFAKQAFVLEVLSGCLEYWQPLAVVVEAFYAQDGRLCLWADYNRFLVTCYLATFQLQELGFQRFSSIVRSQPADKMRKFLAFFFNPSNLTSWVPDEWSLLYEKELVQTWTARLLRWQPEVQGLINQLERAATVQPPSSKAKATEPKKFNLTVPRPRGLPVPEPVPVMAKPRPVPRSTYQLPREPQVLEMTRSLNRRKAEELLLKANLEEMRCAMPWARGQPPRQCLKKLRLPYADQIDQTPKLTFYPPNEVPVKLNTTAILREGALYQRQVEKELQRVDRLMDGAGDFSEFLEWQQKMQARDRAEQRAADACRRLQGKLSREEAALARQQLLQHNQRRAAQKKEEMVELMQRRAQRRLQEERSAKERVEQAVEDQKNIKAAQTKLLRDRRQAAQELTAETQALLRQRSEAAREEQRRRCELIAHLRAMETQPTRKGKLVDLTQIPGHGLEGEMSVVELRERLALLKEAQQRQEEEKRDQIIQGKRARSQELQAALERIALCRAAMGRAAALRPRVQEAALADERVRELQRRIQEVAEHRRQAAQPTVPASRASYPKRRAQLEAQHWLKLEQSLERRLRALQQEGSACGPESHLEAA</sequence>
<dbReference type="PANTHER" id="PTHR34649:SF1">
    <property type="entry name" value="CILIA- AND FLAGELLA-ASSOCIATED PROTEIN 99"/>
    <property type="match status" value="1"/>
</dbReference>
<keyword evidence="3" id="KW-0969">Cilium</keyword>